<evidence type="ECO:0000256" key="3">
    <source>
        <dbReference type="ARBA" id="ARBA00023163"/>
    </source>
</evidence>
<evidence type="ECO:0000256" key="4">
    <source>
        <dbReference type="SAM" id="MobiDB-lite"/>
    </source>
</evidence>
<dbReference type="PANTHER" id="PTHR46796:SF6">
    <property type="entry name" value="ARAC SUBFAMILY"/>
    <property type="match status" value="1"/>
</dbReference>
<evidence type="ECO:0000313" key="6">
    <source>
        <dbReference type="EMBL" id="RUQ87339.1"/>
    </source>
</evidence>
<dbReference type="InterPro" id="IPR050204">
    <property type="entry name" value="AraC_XylS_family_regulators"/>
</dbReference>
<evidence type="ECO:0000313" key="7">
    <source>
        <dbReference type="Proteomes" id="UP000268291"/>
    </source>
</evidence>
<dbReference type="Pfam" id="PF12833">
    <property type="entry name" value="HTH_18"/>
    <property type="match status" value="1"/>
</dbReference>
<dbReference type="Proteomes" id="UP000268291">
    <property type="component" value="Unassembled WGS sequence"/>
</dbReference>
<keyword evidence="7" id="KW-1185">Reference proteome</keyword>
<feature type="domain" description="HTH araC/xylS-type" evidence="5">
    <location>
        <begin position="329"/>
        <end position="415"/>
    </location>
</feature>
<feature type="region of interest" description="Disordered" evidence="4">
    <location>
        <begin position="74"/>
        <end position="103"/>
    </location>
</feature>
<protein>
    <submittedName>
        <fullName evidence="6">Helix-turn-helix domain-containing protein</fullName>
    </submittedName>
</protein>
<dbReference type="InterPro" id="IPR018060">
    <property type="entry name" value="HTH_AraC"/>
</dbReference>
<accession>A0ABY0CCT3</accession>
<sequence length="430" mass="45981">MPSARIPPSRCRVFRNARRRFGPEVSSSARRARWSSADRALSTPGVSATVVGSSACAGRACAITICVLSSRSGRRVPERASPGSQMRTPSGCRGSASPASPPELSFPPAGFVHTLAKWHHAWRTVSIGGAVTPTRGHRAAMTMGTVAAEKCDDFGWQPRGAIDPGLVADTMQNPYVGLGRAWSNSAGYSLAAGENLAYLVYTVEGGFDFTVDGESVETAASSLILLDGAAPTTARTLSETARFVWYVKPTILASGRGRFRFHEPIPMRNASLRALLALTNTVLNSPLPATGSARAHLGIAVEHLVAGALDEERASGGDDDAMHRDGLFMAAQLAIETHFRDPGLTVGRLARELSVSVRTVHDAFSRFGTTPRREVERRRVSEIDRLTDDARRSSSQTAEAVGFTSARQLNRAIARARPGTAHPAAERDER</sequence>
<dbReference type="Gene3D" id="1.10.10.60">
    <property type="entry name" value="Homeodomain-like"/>
    <property type="match status" value="1"/>
</dbReference>
<feature type="region of interest" description="Disordered" evidence="4">
    <location>
        <begin position="387"/>
        <end position="430"/>
    </location>
</feature>
<evidence type="ECO:0000259" key="5">
    <source>
        <dbReference type="PROSITE" id="PS01124"/>
    </source>
</evidence>
<keyword evidence="1" id="KW-0805">Transcription regulation</keyword>
<name>A0ABY0CCT3_9MICO</name>
<reference evidence="6 7" key="1">
    <citation type="submission" date="2018-12" db="EMBL/GenBank/DDBJ databases">
        <authorList>
            <person name="hu s."/>
            <person name="Xu Y."/>
            <person name="Xu B."/>
            <person name="Li F."/>
        </authorList>
    </citation>
    <scope>NUCLEOTIDE SEQUENCE [LARGE SCALE GENOMIC DNA]</scope>
    <source>
        <strain evidence="6 7">KSW2-17</strain>
    </source>
</reference>
<dbReference type="PROSITE" id="PS01124">
    <property type="entry name" value="HTH_ARAC_FAMILY_2"/>
    <property type="match status" value="1"/>
</dbReference>
<keyword evidence="3" id="KW-0804">Transcription</keyword>
<evidence type="ECO:0000256" key="2">
    <source>
        <dbReference type="ARBA" id="ARBA00023125"/>
    </source>
</evidence>
<dbReference type="EMBL" id="RZGY01000001">
    <property type="protein sequence ID" value="RUQ87339.1"/>
    <property type="molecule type" value="Genomic_DNA"/>
</dbReference>
<comment type="caution">
    <text evidence="6">The sequence shown here is derived from an EMBL/GenBank/DDBJ whole genome shotgun (WGS) entry which is preliminary data.</text>
</comment>
<dbReference type="PANTHER" id="PTHR46796">
    <property type="entry name" value="HTH-TYPE TRANSCRIPTIONAL ACTIVATOR RHAS-RELATED"/>
    <property type="match status" value="1"/>
</dbReference>
<dbReference type="SMART" id="SM00342">
    <property type="entry name" value="HTH_ARAC"/>
    <property type="match status" value="1"/>
</dbReference>
<keyword evidence="2" id="KW-0238">DNA-binding</keyword>
<gene>
    <name evidence="6" type="ORF">ELQ93_10600</name>
</gene>
<evidence type="ECO:0000256" key="1">
    <source>
        <dbReference type="ARBA" id="ARBA00023015"/>
    </source>
</evidence>
<proteinExistence type="predicted"/>
<organism evidence="6 7">
    <name type="scientific">Labedella gwakjiensis</name>
    <dbReference type="NCBI Taxonomy" id="390269"/>
    <lineage>
        <taxon>Bacteria</taxon>
        <taxon>Bacillati</taxon>
        <taxon>Actinomycetota</taxon>
        <taxon>Actinomycetes</taxon>
        <taxon>Micrococcales</taxon>
        <taxon>Microbacteriaceae</taxon>
        <taxon>Labedella</taxon>
    </lineage>
</organism>